<dbReference type="SMART" id="SM00981">
    <property type="entry name" value="THUMP"/>
    <property type="match status" value="1"/>
</dbReference>
<dbReference type="Gene3D" id="3.30.2300.10">
    <property type="entry name" value="THUMP superfamily"/>
    <property type="match status" value="1"/>
</dbReference>
<dbReference type="GO" id="GO:0003723">
    <property type="term" value="F:RNA binding"/>
    <property type="evidence" value="ECO:0007669"/>
    <property type="project" value="UniProtKB-UniRule"/>
</dbReference>
<dbReference type="InterPro" id="IPR004114">
    <property type="entry name" value="THUMP_dom"/>
</dbReference>
<evidence type="ECO:0000313" key="4">
    <source>
        <dbReference type="Proteomes" id="UP000269499"/>
    </source>
</evidence>
<dbReference type="InterPro" id="IPR040183">
    <property type="entry name" value="THUMPD1-like"/>
</dbReference>
<name>A0A497F3G5_9CREN</name>
<reference evidence="3 4" key="1">
    <citation type="submission" date="2018-06" db="EMBL/GenBank/DDBJ databases">
        <title>Extensive metabolic versatility and redundancy in microbially diverse, dynamic hydrothermal sediments.</title>
        <authorList>
            <person name="Dombrowski N."/>
            <person name="Teske A."/>
            <person name="Baker B.J."/>
        </authorList>
    </citation>
    <scope>NUCLEOTIDE SEQUENCE [LARGE SCALE GENOMIC DNA]</scope>
    <source>
        <strain evidence="3">B20_G2</strain>
    </source>
</reference>
<gene>
    <name evidence="3" type="ORF">DRJ26_02170</name>
</gene>
<comment type="caution">
    <text evidence="3">The sequence shown here is derived from an EMBL/GenBank/DDBJ whole genome shotgun (WGS) entry which is preliminary data.</text>
</comment>
<evidence type="ECO:0000313" key="3">
    <source>
        <dbReference type="EMBL" id="RLE54203.1"/>
    </source>
</evidence>
<evidence type="ECO:0000259" key="2">
    <source>
        <dbReference type="PROSITE" id="PS51165"/>
    </source>
</evidence>
<organism evidence="3 4">
    <name type="scientific">Thermoproteota archaeon</name>
    <dbReference type="NCBI Taxonomy" id="2056631"/>
    <lineage>
        <taxon>Archaea</taxon>
        <taxon>Thermoproteota</taxon>
    </lineage>
</organism>
<proteinExistence type="predicted"/>
<dbReference type="Pfam" id="PF02926">
    <property type="entry name" value="THUMP"/>
    <property type="match status" value="1"/>
</dbReference>
<dbReference type="EMBL" id="QMRA01000031">
    <property type="protein sequence ID" value="RLE54203.1"/>
    <property type="molecule type" value="Genomic_DNA"/>
</dbReference>
<evidence type="ECO:0000256" key="1">
    <source>
        <dbReference type="PROSITE-ProRule" id="PRU00529"/>
    </source>
</evidence>
<sequence length="180" mass="20585">MREFNLLVATQRGREDDCMSELWYLLREVGDEKALYDRTGIPGLIIVKSSLNPFEAVRRLRELAEERPWEFRYVLKVTPIEIVVPTDLEKIREAVKDLLGKIAPNETFRVTVNKRATTLSSREVIEAAASVVDRKVDLKNPDKIVQIEILGEVTGVSVLSPLDILSIAKIKENFIRKLRQ</sequence>
<dbReference type="PROSITE" id="PS51165">
    <property type="entry name" value="THUMP"/>
    <property type="match status" value="1"/>
</dbReference>
<dbReference type="PANTHER" id="PTHR13452:SF10">
    <property type="entry name" value="THUMP DOMAIN-CONTAINING PROTEIN 1"/>
    <property type="match status" value="1"/>
</dbReference>
<keyword evidence="1" id="KW-0694">RNA-binding</keyword>
<dbReference type="SUPFAM" id="SSF143437">
    <property type="entry name" value="THUMP domain-like"/>
    <property type="match status" value="1"/>
</dbReference>
<dbReference type="AlphaFoldDB" id="A0A497F3G5"/>
<feature type="domain" description="THUMP" evidence="2">
    <location>
        <begin position="62"/>
        <end position="160"/>
    </location>
</feature>
<dbReference type="GO" id="GO:0006400">
    <property type="term" value="P:tRNA modification"/>
    <property type="evidence" value="ECO:0007669"/>
    <property type="project" value="InterPro"/>
</dbReference>
<dbReference type="PANTHER" id="PTHR13452">
    <property type="entry name" value="THUMP DOMAIN CONTAINING PROTEIN 1-RELATED"/>
    <property type="match status" value="1"/>
</dbReference>
<dbReference type="CDD" id="cd11717">
    <property type="entry name" value="THUMP_THUMPD1_like"/>
    <property type="match status" value="1"/>
</dbReference>
<dbReference type="Proteomes" id="UP000269499">
    <property type="component" value="Unassembled WGS sequence"/>
</dbReference>
<accession>A0A497F3G5</accession>
<protein>
    <recommendedName>
        <fullName evidence="2">THUMP domain-containing protein</fullName>
    </recommendedName>
</protein>